<dbReference type="OrthoDB" id="9810923at2"/>
<dbReference type="PATRIC" id="fig|1121439.3.peg.526"/>
<reference evidence="5 6" key="1">
    <citation type="journal article" date="2013" name="Genome Announc.">
        <title>Draft genome sequences for three mercury-methylating, sulfate-reducing bacteria.</title>
        <authorList>
            <person name="Brown S.D."/>
            <person name="Hurt R.A.Jr."/>
            <person name="Gilmour C.C."/>
            <person name="Elias D.A."/>
        </authorList>
    </citation>
    <scope>NUCLEOTIDE SEQUENCE [LARGE SCALE GENOMIC DNA]</scope>
    <source>
        <strain evidence="5 6">DSM 16529</strain>
    </source>
</reference>
<dbReference type="EMBL" id="ATHI01000004">
    <property type="protein sequence ID" value="EPR35439.1"/>
    <property type="molecule type" value="Genomic_DNA"/>
</dbReference>
<dbReference type="Gene3D" id="1.10.10.10">
    <property type="entry name" value="Winged helix-like DNA-binding domain superfamily/Winged helix DNA-binding domain"/>
    <property type="match status" value="1"/>
</dbReference>
<feature type="domain" description="HTH arsR-type" evidence="4">
    <location>
        <begin position="33"/>
        <end position="126"/>
    </location>
</feature>
<dbReference type="eggNOG" id="COG0640">
    <property type="taxonomic scope" value="Bacteria"/>
</dbReference>
<dbReference type="GO" id="GO:0003677">
    <property type="term" value="F:DNA binding"/>
    <property type="evidence" value="ECO:0007669"/>
    <property type="project" value="UniProtKB-KW"/>
</dbReference>
<dbReference type="InterPro" id="IPR051011">
    <property type="entry name" value="Metal_resp_trans_reg"/>
</dbReference>
<name>S7UN64_9BACT</name>
<dbReference type="InterPro" id="IPR018334">
    <property type="entry name" value="ArsR_HTH"/>
</dbReference>
<evidence type="ECO:0000313" key="5">
    <source>
        <dbReference type="EMBL" id="EPR35439.1"/>
    </source>
</evidence>
<keyword evidence="6" id="KW-1185">Reference proteome</keyword>
<dbReference type="PANTHER" id="PTHR43132">
    <property type="entry name" value="ARSENICAL RESISTANCE OPERON REPRESSOR ARSR-RELATED"/>
    <property type="match status" value="1"/>
</dbReference>
<dbReference type="InterPro" id="IPR036388">
    <property type="entry name" value="WH-like_DNA-bd_sf"/>
</dbReference>
<dbReference type="Pfam" id="PF01022">
    <property type="entry name" value="HTH_5"/>
    <property type="match status" value="1"/>
</dbReference>
<keyword evidence="1" id="KW-0805">Transcription regulation</keyword>
<dbReference type="PROSITE" id="PS50987">
    <property type="entry name" value="HTH_ARSR_2"/>
    <property type="match status" value="1"/>
</dbReference>
<comment type="caution">
    <text evidence="5">The sequence shown here is derived from an EMBL/GenBank/DDBJ whole genome shotgun (WGS) entry which is preliminary data.</text>
</comment>
<dbReference type="PRINTS" id="PR00778">
    <property type="entry name" value="HTHARSR"/>
</dbReference>
<evidence type="ECO:0000256" key="3">
    <source>
        <dbReference type="ARBA" id="ARBA00023163"/>
    </source>
</evidence>
<dbReference type="Proteomes" id="UP000014975">
    <property type="component" value="Unassembled WGS sequence"/>
</dbReference>
<evidence type="ECO:0000259" key="4">
    <source>
        <dbReference type="PROSITE" id="PS50987"/>
    </source>
</evidence>
<accession>S7UN64</accession>
<evidence type="ECO:0000256" key="1">
    <source>
        <dbReference type="ARBA" id="ARBA00023015"/>
    </source>
</evidence>
<dbReference type="RefSeq" id="WP_020886026.1">
    <property type="nucleotide sequence ID" value="NZ_ATHI01000004.1"/>
</dbReference>
<dbReference type="CDD" id="cd00090">
    <property type="entry name" value="HTH_ARSR"/>
    <property type="match status" value="1"/>
</dbReference>
<sequence length="126" mass="14044">MSSKPEIIPTCAEDCEVHELHSASIATVREAMPPDADLFFLAELFRVLGDHTRVRVLAALSRTELCVCDLAELLGMSHSAVSHQLRALRASRLVRGRRDGKNVFYSLDDDHVRGLMEQGLDHVRHG</sequence>
<dbReference type="GO" id="GO:0003700">
    <property type="term" value="F:DNA-binding transcription factor activity"/>
    <property type="evidence" value="ECO:0007669"/>
    <property type="project" value="InterPro"/>
</dbReference>
<dbReference type="InterPro" id="IPR011991">
    <property type="entry name" value="ArsR-like_HTH"/>
</dbReference>
<dbReference type="InterPro" id="IPR036390">
    <property type="entry name" value="WH_DNA-bd_sf"/>
</dbReference>
<protein>
    <submittedName>
        <fullName evidence="5">Transcriptional regulator, ArsR family</fullName>
    </submittedName>
</protein>
<dbReference type="AlphaFoldDB" id="S7UN64"/>
<proteinExistence type="predicted"/>
<dbReference type="STRING" id="1121439.dsat_2140"/>
<dbReference type="PROSITE" id="PS00846">
    <property type="entry name" value="HTH_ARSR_1"/>
    <property type="match status" value="1"/>
</dbReference>
<organism evidence="5 6">
    <name type="scientific">Alkalidesulfovibrio alkalitolerans DSM 16529</name>
    <dbReference type="NCBI Taxonomy" id="1121439"/>
    <lineage>
        <taxon>Bacteria</taxon>
        <taxon>Pseudomonadati</taxon>
        <taxon>Thermodesulfobacteriota</taxon>
        <taxon>Desulfovibrionia</taxon>
        <taxon>Desulfovibrionales</taxon>
        <taxon>Desulfovibrionaceae</taxon>
        <taxon>Alkalidesulfovibrio</taxon>
    </lineage>
</organism>
<dbReference type="SMART" id="SM00418">
    <property type="entry name" value="HTH_ARSR"/>
    <property type="match status" value="1"/>
</dbReference>
<dbReference type="NCBIfam" id="NF033788">
    <property type="entry name" value="HTH_metalloreg"/>
    <property type="match status" value="1"/>
</dbReference>
<dbReference type="PANTHER" id="PTHR43132:SF6">
    <property type="entry name" value="HTH-TYPE TRANSCRIPTIONAL REPRESSOR CZRA"/>
    <property type="match status" value="1"/>
</dbReference>
<keyword evidence="2" id="KW-0238">DNA-binding</keyword>
<gene>
    <name evidence="5" type="ORF">dsat_2140</name>
</gene>
<dbReference type="SUPFAM" id="SSF46785">
    <property type="entry name" value="Winged helix' DNA-binding domain"/>
    <property type="match status" value="1"/>
</dbReference>
<dbReference type="InterPro" id="IPR001845">
    <property type="entry name" value="HTH_ArsR_DNA-bd_dom"/>
</dbReference>
<evidence type="ECO:0000313" key="6">
    <source>
        <dbReference type="Proteomes" id="UP000014975"/>
    </source>
</evidence>
<evidence type="ECO:0000256" key="2">
    <source>
        <dbReference type="ARBA" id="ARBA00023125"/>
    </source>
</evidence>
<keyword evidence="3" id="KW-0804">Transcription</keyword>